<reference evidence="2 3" key="1">
    <citation type="submission" date="2020-05" db="EMBL/GenBank/DDBJ databases">
        <title>Streptobacillus felis strain LHL191014123.</title>
        <authorList>
            <person name="Fawzy A."/>
            <person name="Rau J."/>
            <person name="Risse K."/>
            <person name="Schauerte N."/>
            <person name="Geiger C."/>
            <person name="Blom J."/>
            <person name="Imirzalioglu C."/>
            <person name="Falgenhauer J."/>
            <person name="Bach A."/>
            <person name="Herden C."/>
            <person name="Eisenberg T."/>
        </authorList>
    </citation>
    <scope>NUCLEOTIDE SEQUENCE [LARGE SCALE GENOMIC DNA]</scope>
    <source>
        <strain evidence="2 3">LHL191014123</strain>
    </source>
</reference>
<keyword evidence="1" id="KW-0732">Signal</keyword>
<organism evidence="2 3">
    <name type="scientific">Streptobacillus felis</name>
    <dbReference type="NCBI Taxonomy" id="1384509"/>
    <lineage>
        <taxon>Bacteria</taxon>
        <taxon>Fusobacteriati</taxon>
        <taxon>Fusobacteriota</taxon>
        <taxon>Fusobacteriia</taxon>
        <taxon>Fusobacteriales</taxon>
        <taxon>Leptotrichiaceae</taxon>
        <taxon>Streptobacillus</taxon>
    </lineage>
</organism>
<evidence type="ECO:0000256" key="1">
    <source>
        <dbReference type="SAM" id="SignalP"/>
    </source>
</evidence>
<keyword evidence="3" id="KW-1185">Reference proteome</keyword>
<evidence type="ECO:0000313" key="3">
    <source>
        <dbReference type="Proteomes" id="UP000526184"/>
    </source>
</evidence>
<sequence>MKNRLILLSLLGMLVHANENTTSGYVKSDLKYTHKLREIEYNSEGVKTEKIEKPLVKNTNFVLDAGLYLYQDKNLYVYGGVETQNKKEENKKDNKYQNYYFGARLDAPLSDKFDLVLNVAHKKGYVVNKKLVEKENGKNKIKKVESKKVFENAINEHLKVKDRNFDLKENGYELDVDKNTLISVVLNGKVNRKTNMILGSIYTSDNMKFGTHKYQGFIKTTGKVNNKTFLKTENLYTVDKDNVEMFGGILSKYNVDTKLSNKQSLSNEISFEAKKLSKINNFEFKSLNEYKNSEIDNLSLTTNVDYIALVDARQGGDYEHKPQIKLMGEYKFGNTKVISDISDKVEIKHNFQTKPVISKFKNTFNTGISIVNNVDNFGKKLEAKYKLVSEDLQNESSNHKLTHELLVGQSFWYKNSDRKHSLDLRYNMKFDEKFDNSIFVIISNEKKYTIDNNNIDLKLDLYNYTNFDTKETKIQGKIFNAFLLDSNMKFTNTTGKLKSTLFSELQYYNLFKEKGNAKGENNVVNSVLSKLNLELRYAASRKVDTVFNLNNTYGYNFLQQEYYRVTRDFIKNFGAGKYKDSEYSAIDNYAKTLDASRQDSYVATLSNVDKVESEINTLHSLRMSPKFSVVIKELDGRLQLIPYIEGILDFKNYKYNSASYAKELKEKKAELDKAPNGTKERKEKLDIYRAAIKDTEANKKFNFRNFEGRIGINVKYSW</sequence>
<accession>A0A7Z0T8S6</accession>
<dbReference type="RefSeq" id="WP_180136272.1">
    <property type="nucleotide sequence ID" value="NZ_JABMKT010000028.1"/>
</dbReference>
<feature type="signal peptide" evidence="1">
    <location>
        <begin position="1"/>
        <end position="17"/>
    </location>
</feature>
<comment type="caution">
    <text evidence="2">The sequence shown here is derived from an EMBL/GenBank/DDBJ whole genome shotgun (WGS) entry which is preliminary data.</text>
</comment>
<feature type="chain" id="PRO_5030948202" evidence="1">
    <location>
        <begin position="18"/>
        <end position="718"/>
    </location>
</feature>
<dbReference type="Proteomes" id="UP000526184">
    <property type="component" value="Unassembled WGS sequence"/>
</dbReference>
<dbReference type="AlphaFoldDB" id="A0A7Z0T8S6"/>
<evidence type="ECO:0000313" key="2">
    <source>
        <dbReference type="EMBL" id="NYV28249.1"/>
    </source>
</evidence>
<gene>
    <name evidence="2" type="ORF">HP397_05445</name>
</gene>
<name>A0A7Z0T8S6_9FUSO</name>
<dbReference type="EMBL" id="JABMKT010000028">
    <property type="protein sequence ID" value="NYV28249.1"/>
    <property type="molecule type" value="Genomic_DNA"/>
</dbReference>
<proteinExistence type="predicted"/>
<protein>
    <submittedName>
        <fullName evidence="2">Uncharacterized protein</fullName>
    </submittedName>
</protein>